<reference evidence="2" key="2">
    <citation type="journal article" date="2023" name="IMA Fungus">
        <title>Comparative genomic study of the Penicillium genus elucidates a diverse pangenome and 15 lateral gene transfer events.</title>
        <authorList>
            <person name="Petersen C."/>
            <person name="Sorensen T."/>
            <person name="Nielsen M.R."/>
            <person name="Sondergaard T.E."/>
            <person name="Sorensen J.L."/>
            <person name="Fitzpatrick D.A."/>
            <person name="Frisvad J.C."/>
            <person name="Nielsen K.L."/>
        </authorList>
    </citation>
    <scope>NUCLEOTIDE SEQUENCE</scope>
    <source>
        <strain evidence="2">IBT 23319</strain>
    </source>
</reference>
<name>A0A9W9PD12_PENCI</name>
<keyword evidence="3" id="KW-1185">Reference proteome</keyword>
<sequence>MPSTEQRPSLFNVRRTFRSGLKRALSLSSSETSNGGRTKRFRVYAPSKDGSCYETASDGSFEKESNKQSNYHWRPWEIQSEDKIDRPRTSDQVDPPEGYGLVALECVSEFLERAISHHDAGYEKILANLADIFSRLAALEAHVKDSDKKEAMALEKNRMKE</sequence>
<gene>
    <name evidence="2" type="ORF">N7469_002248</name>
</gene>
<dbReference type="OrthoDB" id="4355495at2759"/>
<proteinExistence type="predicted"/>
<comment type="caution">
    <text evidence="2">The sequence shown here is derived from an EMBL/GenBank/DDBJ whole genome shotgun (WGS) entry which is preliminary data.</text>
</comment>
<accession>A0A9W9PD12</accession>
<dbReference type="Proteomes" id="UP001147733">
    <property type="component" value="Unassembled WGS sequence"/>
</dbReference>
<dbReference type="GeneID" id="81380335"/>
<evidence type="ECO:0000313" key="2">
    <source>
        <dbReference type="EMBL" id="KAJ5240657.1"/>
    </source>
</evidence>
<dbReference type="EMBL" id="JAPQKT010000002">
    <property type="protein sequence ID" value="KAJ5240657.1"/>
    <property type="molecule type" value="Genomic_DNA"/>
</dbReference>
<reference evidence="2" key="1">
    <citation type="submission" date="2022-11" db="EMBL/GenBank/DDBJ databases">
        <authorList>
            <person name="Petersen C."/>
        </authorList>
    </citation>
    <scope>NUCLEOTIDE SEQUENCE</scope>
    <source>
        <strain evidence="2">IBT 23319</strain>
    </source>
</reference>
<feature type="compositionally biased region" description="Basic and acidic residues" evidence="1">
    <location>
        <begin position="80"/>
        <end position="91"/>
    </location>
</feature>
<evidence type="ECO:0000313" key="3">
    <source>
        <dbReference type="Proteomes" id="UP001147733"/>
    </source>
</evidence>
<feature type="region of interest" description="Disordered" evidence="1">
    <location>
        <begin position="48"/>
        <end position="96"/>
    </location>
</feature>
<evidence type="ECO:0000256" key="1">
    <source>
        <dbReference type="SAM" id="MobiDB-lite"/>
    </source>
</evidence>
<organism evidence="2 3">
    <name type="scientific">Penicillium citrinum</name>
    <dbReference type="NCBI Taxonomy" id="5077"/>
    <lineage>
        <taxon>Eukaryota</taxon>
        <taxon>Fungi</taxon>
        <taxon>Dikarya</taxon>
        <taxon>Ascomycota</taxon>
        <taxon>Pezizomycotina</taxon>
        <taxon>Eurotiomycetes</taxon>
        <taxon>Eurotiomycetidae</taxon>
        <taxon>Eurotiales</taxon>
        <taxon>Aspergillaceae</taxon>
        <taxon>Penicillium</taxon>
    </lineage>
</organism>
<dbReference type="AlphaFoldDB" id="A0A9W9PD12"/>
<dbReference type="RefSeq" id="XP_056503662.1">
    <property type="nucleotide sequence ID" value="XM_056641168.1"/>
</dbReference>
<protein>
    <submittedName>
        <fullName evidence="2">Uncharacterized protein</fullName>
    </submittedName>
</protein>